<keyword evidence="1" id="KW-0732">Signal</keyword>
<dbReference type="InterPro" id="IPR051057">
    <property type="entry name" value="PI-PLC_domain"/>
</dbReference>
<dbReference type="InterPro" id="IPR017946">
    <property type="entry name" value="PLC-like_Pdiesterase_TIM-brl"/>
</dbReference>
<evidence type="ECO:0008006" key="4">
    <source>
        <dbReference type="Google" id="ProtNLM"/>
    </source>
</evidence>
<dbReference type="Gene3D" id="3.20.20.190">
    <property type="entry name" value="Phosphatidylinositol (PI) phosphodiesterase"/>
    <property type="match status" value="1"/>
</dbReference>
<sequence>MRSSFILALATALVSSSLVARSDAQQLCNGYAELCAKTYDQVSYATTHNAYASNTGALAANQDNNISIQLKDGIRALMLDAYNTSTNDPNEIELCHTSCSLLDAGPLTKTLGQIKAFLDANPNEVVTIFWENAGNLTPAHFQNAYQAAGVTNYLYTQTTGSTTWPTLADMISSGKRLVNYVDSGADASVPWLMAEYDFVFETPFEIALGAAYLCTVDRPKDQRKQMYVMNHFISRTIAVSGVNADLPQPGAADQTNGPDLVSHANSCQSTFNQIPTFVAVDFYEKGSLLQTVAQLNGVTFNNKLPTQPASSTTSGALSAKSIISARAVSAAAIIGATSLLAL</sequence>
<dbReference type="EMBL" id="JAAAIP010000211">
    <property type="protein sequence ID" value="KAG0322469.1"/>
    <property type="molecule type" value="Genomic_DNA"/>
</dbReference>
<accession>A0A9P6RKW7</accession>
<dbReference type="PANTHER" id="PTHR13593:SF140">
    <property type="entry name" value="PLC-LIKE PHOSPHODIESTERASE"/>
    <property type="match status" value="1"/>
</dbReference>
<name>A0A9P6RKW7_9FUNG</name>
<organism evidence="2 3">
    <name type="scientific">Dissophora globulifera</name>
    <dbReference type="NCBI Taxonomy" id="979702"/>
    <lineage>
        <taxon>Eukaryota</taxon>
        <taxon>Fungi</taxon>
        <taxon>Fungi incertae sedis</taxon>
        <taxon>Mucoromycota</taxon>
        <taxon>Mortierellomycotina</taxon>
        <taxon>Mortierellomycetes</taxon>
        <taxon>Mortierellales</taxon>
        <taxon>Mortierellaceae</taxon>
        <taxon>Dissophora</taxon>
    </lineage>
</organism>
<comment type="caution">
    <text evidence="2">The sequence shown here is derived from an EMBL/GenBank/DDBJ whole genome shotgun (WGS) entry which is preliminary data.</text>
</comment>
<reference evidence="2" key="1">
    <citation type="journal article" date="2020" name="Fungal Divers.">
        <title>Resolving the Mortierellaceae phylogeny through synthesis of multi-gene phylogenetics and phylogenomics.</title>
        <authorList>
            <person name="Vandepol N."/>
            <person name="Liber J."/>
            <person name="Desiro A."/>
            <person name="Na H."/>
            <person name="Kennedy M."/>
            <person name="Barry K."/>
            <person name="Grigoriev I.V."/>
            <person name="Miller A.N."/>
            <person name="O'Donnell K."/>
            <person name="Stajich J.E."/>
            <person name="Bonito G."/>
        </authorList>
    </citation>
    <scope>NUCLEOTIDE SEQUENCE</scope>
    <source>
        <strain evidence="2">REB-010B</strain>
    </source>
</reference>
<dbReference type="GO" id="GO:0006629">
    <property type="term" value="P:lipid metabolic process"/>
    <property type="evidence" value="ECO:0007669"/>
    <property type="project" value="InterPro"/>
</dbReference>
<evidence type="ECO:0000313" key="2">
    <source>
        <dbReference type="EMBL" id="KAG0322469.1"/>
    </source>
</evidence>
<dbReference type="Pfam" id="PF26146">
    <property type="entry name" value="PI-PLC_X"/>
    <property type="match status" value="1"/>
</dbReference>
<dbReference type="AlphaFoldDB" id="A0A9P6RKW7"/>
<dbReference type="Proteomes" id="UP000738325">
    <property type="component" value="Unassembled WGS sequence"/>
</dbReference>
<feature type="chain" id="PRO_5040424270" description="PLC-like phosphodiesterase" evidence="1">
    <location>
        <begin position="25"/>
        <end position="342"/>
    </location>
</feature>
<evidence type="ECO:0000256" key="1">
    <source>
        <dbReference type="SAM" id="SignalP"/>
    </source>
</evidence>
<protein>
    <recommendedName>
        <fullName evidence="4">PLC-like phosphodiesterase</fullName>
    </recommendedName>
</protein>
<keyword evidence="3" id="KW-1185">Reference proteome</keyword>
<feature type="signal peptide" evidence="1">
    <location>
        <begin position="1"/>
        <end position="24"/>
    </location>
</feature>
<dbReference type="PANTHER" id="PTHR13593">
    <property type="match status" value="1"/>
</dbReference>
<dbReference type="SUPFAM" id="SSF51695">
    <property type="entry name" value="PLC-like phosphodiesterases"/>
    <property type="match status" value="1"/>
</dbReference>
<dbReference type="PROSITE" id="PS50007">
    <property type="entry name" value="PIPLC_X_DOMAIN"/>
    <property type="match status" value="1"/>
</dbReference>
<proteinExistence type="predicted"/>
<dbReference type="GO" id="GO:0008081">
    <property type="term" value="F:phosphoric diester hydrolase activity"/>
    <property type="evidence" value="ECO:0007669"/>
    <property type="project" value="InterPro"/>
</dbReference>
<dbReference type="OrthoDB" id="7984201at2759"/>
<gene>
    <name evidence="2" type="ORF">BGZ99_003337</name>
</gene>
<evidence type="ECO:0000313" key="3">
    <source>
        <dbReference type="Proteomes" id="UP000738325"/>
    </source>
</evidence>